<keyword evidence="2" id="KW-1133">Transmembrane helix</keyword>
<feature type="transmembrane region" description="Helical" evidence="2">
    <location>
        <begin position="231"/>
        <end position="253"/>
    </location>
</feature>
<feature type="transmembrane region" description="Helical" evidence="2">
    <location>
        <begin position="125"/>
        <end position="148"/>
    </location>
</feature>
<feature type="transmembrane region" description="Helical" evidence="2">
    <location>
        <begin position="349"/>
        <end position="371"/>
    </location>
</feature>
<reference evidence="3 4" key="1">
    <citation type="journal article" date="2014" name="Nat. Commun.">
        <title>Klebsormidium flaccidum genome reveals primary factors for plant terrestrial adaptation.</title>
        <authorList>
            <person name="Hori K."/>
            <person name="Maruyama F."/>
            <person name="Fujisawa T."/>
            <person name="Togashi T."/>
            <person name="Yamamoto N."/>
            <person name="Seo M."/>
            <person name="Sato S."/>
            <person name="Yamada T."/>
            <person name="Mori H."/>
            <person name="Tajima N."/>
            <person name="Moriyama T."/>
            <person name="Ikeuchi M."/>
            <person name="Watanabe M."/>
            <person name="Wada H."/>
            <person name="Kobayashi K."/>
            <person name="Saito M."/>
            <person name="Masuda T."/>
            <person name="Sasaki-Sekimoto Y."/>
            <person name="Mashiguchi K."/>
            <person name="Awai K."/>
            <person name="Shimojima M."/>
            <person name="Masuda S."/>
            <person name="Iwai M."/>
            <person name="Nobusawa T."/>
            <person name="Narise T."/>
            <person name="Kondo S."/>
            <person name="Saito H."/>
            <person name="Sato R."/>
            <person name="Murakawa M."/>
            <person name="Ihara Y."/>
            <person name="Oshima-Yamada Y."/>
            <person name="Ohtaka K."/>
            <person name="Satoh M."/>
            <person name="Sonobe K."/>
            <person name="Ishii M."/>
            <person name="Ohtani R."/>
            <person name="Kanamori-Sato M."/>
            <person name="Honoki R."/>
            <person name="Miyazaki D."/>
            <person name="Mochizuki H."/>
            <person name="Umetsu J."/>
            <person name="Higashi K."/>
            <person name="Shibata D."/>
            <person name="Kamiya Y."/>
            <person name="Sato N."/>
            <person name="Nakamura Y."/>
            <person name="Tabata S."/>
            <person name="Ida S."/>
            <person name="Kurokawa K."/>
            <person name="Ohta H."/>
        </authorList>
    </citation>
    <scope>NUCLEOTIDE SEQUENCE [LARGE SCALE GENOMIC DNA]</scope>
    <source>
        <strain evidence="3 4">NIES-2285</strain>
    </source>
</reference>
<keyword evidence="4" id="KW-1185">Reference proteome</keyword>
<organism evidence="3 4">
    <name type="scientific">Klebsormidium nitens</name>
    <name type="common">Green alga</name>
    <name type="synonym">Ulothrix nitens</name>
    <dbReference type="NCBI Taxonomy" id="105231"/>
    <lineage>
        <taxon>Eukaryota</taxon>
        <taxon>Viridiplantae</taxon>
        <taxon>Streptophyta</taxon>
        <taxon>Klebsormidiophyceae</taxon>
        <taxon>Klebsormidiales</taxon>
        <taxon>Klebsormidiaceae</taxon>
        <taxon>Klebsormidium</taxon>
    </lineage>
</organism>
<feature type="transmembrane region" description="Helical" evidence="2">
    <location>
        <begin position="378"/>
        <end position="400"/>
    </location>
</feature>
<feature type="transmembrane region" description="Helical" evidence="2">
    <location>
        <begin position="92"/>
        <end position="113"/>
    </location>
</feature>
<dbReference type="InterPro" id="IPR036259">
    <property type="entry name" value="MFS_trans_sf"/>
</dbReference>
<name>A0A1Y1HX27_KLENI</name>
<dbReference type="AlphaFoldDB" id="A0A1Y1HX27"/>
<feature type="transmembrane region" description="Helical" evidence="2">
    <location>
        <begin position="438"/>
        <end position="457"/>
    </location>
</feature>
<feature type="transmembrane region" description="Helical" evidence="2">
    <location>
        <begin position="207"/>
        <end position="225"/>
    </location>
</feature>
<gene>
    <name evidence="3" type="ORF">KFL_000700020</name>
</gene>
<proteinExistence type="predicted"/>
<dbReference type="SUPFAM" id="SSF103473">
    <property type="entry name" value="MFS general substrate transporter"/>
    <property type="match status" value="1"/>
</dbReference>
<evidence type="ECO:0000313" key="4">
    <source>
        <dbReference type="Proteomes" id="UP000054558"/>
    </source>
</evidence>
<feature type="compositionally biased region" description="Low complexity" evidence="1">
    <location>
        <begin position="17"/>
        <end position="28"/>
    </location>
</feature>
<accession>A0A1Y1HX27</accession>
<evidence type="ECO:0008006" key="5">
    <source>
        <dbReference type="Google" id="ProtNLM"/>
    </source>
</evidence>
<feature type="transmembrane region" description="Helical" evidence="2">
    <location>
        <begin position="406"/>
        <end position="426"/>
    </location>
</feature>
<dbReference type="EMBL" id="DF237019">
    <property type="protein sequence ID" value="GAQ81066.1"/>
    <property type="molecule type" value="Genomic_DNA"/>
</dbReference>
<keyword evidence="2" id="KW-0812">Transmembrane</keyword>
<dbReference type="Proteomes" id="UP000054558">
    <property type="component" value="Unassembled WGS sequence"/>
</dbReference>
<sequence>MAVPEGDDSSSKEADAESGGEAEIGGKAQMADESAKDSLLGGRECPGFLKVEDLSMRHYWRLSTIMGMADILLDVDKYFTYMLLINRFGCDFQAYFGVLYLCYTLAYLGWSPLTGVWSDLAHRHIVSLLVFCSGALACIYAAMILLPVPKGPLVWLYLLKCMLHMQMSSAGWKAIKTYVQRMFGSNILVHEQVLNRIGTLGDLATETYEIAVLVAALIAGVWFGNYGLVTWILYSAVLFISGTVFTLAVSLWVSHGRLIHTTQEDGELNLPVMQPVKGGFRGVRHGLKEVWGWLSTRLSYFFSSSILTNCVMLSMVSSCFEYMFDGPVALTRATLVQTDHGLCHGTVDFILVQTVILQIMYLIGGAAYFLGIMHLHPAVYYGSVYPLASALFMGGTLLQFLPLSAVTSAVVISTMTVSAYYVSIYNTYVLSGSSKAEYFGFVQAIYSLGVGASGFLPSLLQVVRADERVLLLVALAMAAWGMLQSILMWRNRRQFDEDVAKADVLY</sequence>
<keyword evidence="2" id="KW-0472">Membrane</keyword>
<feature type="region of interest" description="Disordered" evidence="1">
    <location>
        <begin position="1"/>
        <end position="30"/>
    </location>
</feature>
<dbReference type="OrthoDB" id="10526801at2759"/>
<protein>
    <recommendedName>
        <fullName evidence="5">Major facilitator superfamily protein</fullName>
    </recommendedName>
</protein>
<feature type="transmembrane region" description="Helical" evidence="2">
    <location>
        <begin position="469"/>
        <end position="489"/>
    </location>
</feature>
<evidence type="ECO:0000313" key="3">
    <source>
        <dbReference type="EMBL" id="GAQ81066.1"/>
    </source>
</evidence>
<evidence type="ECO:0000256" key="2">
    <source>
        <dbReference type="SAM" id="Phobius"/>
    </source>
</evidence>
<evidence type="ECO:0000256" key="1">
    <source>
        <dbReference type="SAM" id="MobiDB-lite"/>
    </source>
</evidence>